<evidence type="ECO:0000256" key="1">
    <source>
        <dbReference type="SAM" id="MobiDB-lite"/>
    </source>
</evidence>
<evidence type="ECO:0000313" key="3">
    <source>
        <dbReference type="Proteomes" id="UP000585474"/>
    </source>
</evidence>
<name>A0A7J0F4A5_9ERIC</name>
<sequence length="174" mass="19714">MGCLPIYKKLSGFSWDHDTNSVVVDSKDVWEEYVKFHPKLVDEWEAFPMFQSWQLLFGKDRANRWRFVFGGTDFMDLSAGGSQNASPSTSTSNANATTPPTNGNVSTASRPLKKARKLTRAETKQDSLTEAFGSYMSRQRGHGKARECVAYEHRLSERDKGKRYKARHLLCVAL</sequence>
<feature type="compositionally biased region" description="Low complexity" evidence="1">
    <location>
        <begin position="84"/>
        <end position="102"/>
    </location>
</feature>
<feature type="region of interest" description="Disordered" evidence="1">
    <location>
        <begin position="80"/>
        <end position="125"/>
    </location>
</feature>
<gene>
    <name evidence="2" type="ORF">Acr_08g0018390</name>
</gene>
<dbReference type="EMBL" id="BJWL01000008">
    <property type="protein sequence ID" value="GFY93443.1"/>
    <property type="molecule type" value="Genomic_DNA"/>
</dbReference>
<accession>A0A7J0F4A5</accession>
<proteinExistence type="predicted"/>
<comment type="caution">
    <text evidence="2">The sequence shown here is derived from an EMBL/GenBank/DDBJ whole genome shotgun (WGS) entry which is preliminary data.</text>
</comment>
<dbReference type="OrthoDB" id="1101689at2759"/>
<organism evidence="2 3">
    <name type="scientific">Actinidia rufa</name>
    <dbReference type="NCBI Taxonomy" id="165716"/>
    <lineage>
        <taxon>Eukaryota</taxon>
        <taxon>Viridiplantae</taxon>
        <taxon>Streptophyta</taxon>
        <taxon>Embryophyta</taxon>
        <taxon>Tracheophyta</taxon>
        <taxon>Spermatophyta</taxon>
        <taxon>Magnoliopsida</taxon>
        <taxon>eudicotyledons</taxon>
        <taxon>Gunneridae</taxon>
        <taxon>Pentapetalae</taxon>
        <taxon>asterids</taxon>
        <taxon>Ericales</taxon>
        <taxon>Actinidiaceae</taxon>
        <taxon>Actinidia</taxon>
    </lineage>
</organism>
<dbReference type="AlphaFoldDB" id="A0A7J0F4A5"/>
<keyword evidence="3" id="KW-1185">Reference proteome</keyword>
<reference evidence="2 3" key="1">
    <citation type="submission" date="2019-07" db="EMBL/GenBank/DDBJ databases">
        <title>De Novo Assembly of kiwifruit Actinidia rufa.</title>
        <authorList>
            <person name="Sugita-Konishi S."/>
            <person name="Sato K."/>
            <person name="Mori E."/>
            <person name="Abe Y."/>
            <person name="Kisaki G."/>
            <person name="Hamano K."/>
            <person name="Suezawa K."/>
            <person name="Otani M."/>
            <person name="Fukuda T."/>
            <person name="Manabe T."/>
            <person name="Gomi K."/>
            <person name="Tabuchi M."/>
            <person name="Akimitsu K."/>
            <person name="Kataoka I."/>
        </authorList>
    </citation>
    <scope>NUCLEOTIDE SEQUENCE [LARGE SCALE GENOMIC DNA]</scope>
    <source>
        <strain evidence="3">cv. Fuchu</strain>
    </source>
</reference>
<protein>
    <recommendedName>
        <fullName evidence="4">Myb/SANT-like domain-containing protein</fullName>
    </recommendedName>
</protein>
<dbReference type="Proteomes" id="UP000585474">
    <property type="component" value="Unassembled WGS sequence"/>
</dbReference>
<evidence type="ECO:0008006" key="4">
    <source>
        <dbReference type="Google" id="ProtNLM"/>
    </source>
</evidence>
<evidence type="ECO:0000313" key="2">
    <source>
        <dbReference type="EMBL" id="GFY93443.1"/>
    </source>
</evidence>